<proteinExistence type="predicted"/>
<feature type="non-terminal residue" evidence="5">
    <location>
        <position position="329"/>
    </location>
</feature>
<evidence type="ECO:0000313" key="6">
    <source>
        <dbReference type="Proteomes" id="UP000002729"/>
    </source>
</evidence>
<feature type="domain" description="ATPase dynein-related AAA" evidence="3">
    <location>
        <begin position="241"/>
        <end position="329"/>
    </location>
</feature>
<dbReference type="GeneID" id="20229408"/>
<dbReference type="GO" id="GO:0000027">
    <property type="term" value="P:ribosomal large subunit assembly"/>
    <property type="evidence" value="ECO:0007669"/>
    <property type="project" value="TreeGrafter"/>
</dbReference>
<dbReference type="PANTHER" id="PTHR48103">
    <property type="entry name" value="MIDASIN-RELATED"/>
    <property type="match status" value="1"/>
</dbReference>
<gene>
    <name evidence="5" type="ORF">AURANDRAFT_9458</name>
</gene>
<dbReference type="GO" id="GO:0016887">
    <property type="term" value="F:ATP hydrolysis activity"/>
    <property type="evidence" value="ECO:0007669"/>
    <property type="project" value="InterPro"/>
</dbReference>
<dbReference type="GO" id="GO:0005524">
    <property type="term" value="F:ATP binding"/>
    <property type="evidence" value="ECO:0007669"/>
    <property type="project" value="UniProtKB-KW"/>
</dbReference>
<feature type="non-terminal residue" evidence="5">
    <location>
        <position position="1"/>
    </location>
</feature>
<keyword evidence="1" id="KW-0547">Nucleotide-binding</keyword>
<dbReference type="PANTHER" id="PTHR48103:SF2">
    <property type="entry name" value="MIDASIN"/>
    <property type="match status" value="1"/>
</dbReference>
<evidence type="ECO:0008006" key="7">
    <source>
        <dbReference type="Google" id="ProtNLM"/>
    </source>
</evidence>
<evidence type="ECO:0000256" key="1">
    <source>
        <dbReference type="ARBA" id="ARBA00022741"/>
    </source>
</evidence>
<dbReference type="GO" id="GO:0030687">
    <property type="term" value="C:preribosome, large subunit precursor"/>
    <property type="evidence" value="ECO:0007669"/>
    <property type="project" value="TreeGrafter"/>
</dbReference>
<organism evidence="6">
    <name type="scientific">Aureococcus anophagefferens</name>
    <name type="common">Harmful bloom alga</name>
    <dbReference type="NCBI Taxonomy" id="44056"/>
    <lineage>
        <taxon>Eukaryota</taxon>
        <taxon>Sar</taxon>
        <taxon>Stramenopiles</taxon>
        <taxon>Ochrophyta</taxon>
        <taxon>Pelagophyceae</taxon>
        <taxon>Pelagomonadales</taxon>
        <taxon>Pelagomonadaceae</taxon>
        <taxon>Aureococcus</taxon>
    </lineage>
</organism>
<dbReference type="AlphaFoldDB" id="F0YS31"/>
<dbReference type="Proteomes" id="UP000002729">
    <property type="component" value="Unassembled WGS sequence"/>
</dbReference>
<evidence type="ECO:0000256" key="2">
    <source>
        <dbReference type="ARBA" id="ARBA00022840"/>
    </source>
</evidence>
<evidence type="ECO:0000259" key="3">
    <source>
        <dbReference type="Pfam" id="PF07728"/>
    </source>
</evidence>
<dbReference type="SUPFAM" id="SSF52540">
    <property type="entry name" value="P-loop containing nucleoside triphosphate hydrolases"/>
    <property type="match status" value="2"/>
</dbReference>
<dbReference type="GO" id="GO:0000055">
    <property type="term" value="P:ribosomal large subunit export from nucleus"/>
    <property type="evidence" value="ECO:0007669"/>
    <property type="project" value="TreeGrafter"/>
</dbReference>
<name>F0YS31_AURAN</name>
<reference evidence="5 6" key="1">
    <citation type="journal article" date="2011" name="Proc. Natl. Acad. Sci. U.S.A.">
        <title>Niche of harmful alga Aureococcus anophagefferens revealed through ecogenomics.</title>
        <authorList>
            <person name="Gobler C.J."/>
            <person name="Berry D.L."/>
            <person name="Dyhrman S.T."/>
            <person name="Wilhelm S.W."/>
            <person name="Salamov A."/>
            <person name="Lobanov A.V."/>
            <person name="Zhang Y."/>
            <person name="Collier J.L."/>
            <person name="Wurch L.L."/>
            <person name="Kustka A.B."/>
            <person name="Dill B.D."/>
            <person name="Shah M."/>
            <person name="VerBerkmoes N.C."/>
            <person name="Kuo A."/>
            <person name="Terry A."/>
            <person name="Pangilinan J."/>
            <person name="Lindquist E.A."/>
            <person name="Lucas S."/>
            <person name="Paulsen I.T."/>
            <person name="Hattenrath-Lehmann T.K."/>
            <person name="Talmage S.C."/>
            <person name="Walker E.A."/>
            <person name="Koch F."/>
            <person name="Burson A.M."/>
            <person name="Marcoval M.A."/>
            <person name="Tang Y.Z."/>
            <person name="Lecleir G.R."/>
            <person name="Coyne K.J."/>
            <person name="Berg G.M."/>
            <person name="Bertrand E.M."/>
            <person name="Saito M.A."/>
            <person name="Gladyshev V.N."/>
            <person name="Grigoriev I.V."/>
        </authorList>
    </citation>
    <scope>NUCLEOTIDE SEQUENCE [LARGE SCALE GENOMIC DNA]</scope>
    <source>
        <strain evidence="6">CCMP 1984</strain>
    </source>
</reference>
<evidence type="ECO:0000313" key="5">
    <source>
        <dbReference type="EMBL" id="EGB02078.1"/>
    </source>
</evidence>
<protein>
    <recommendedName>
        <fullName evidence="7">AAA+ ATPase domain-containing protein</fullName>
    </recommendedName>
</protein>
<dbReference type="GO" id="GO:0005634">
    <property type="term" value="C:nucleus"/>
    <property type="evidence" value="ECO:0007669"/>
    <property type="project" value="TreeGrafter"/>
</dbReference>
<dbReference type="OrthoDB" id="5186at2759"/>
<sequence length="329" mass="34038">RGEWLLLDELNLAPPDVLEALNRLLDDNRELRIPETGEVVRPAPGFALFATQNPAGVCAASGATYGGRKPLSRAFRDRFVEIHVDELSSGELADVVARVGGVAPSLAARLVDAHGRLRRLRLGRGRDGGSLFEGSQSLCSSRDVLKWAARVGGDGDRDRALAIGDAIVAQRLRCDADVAAVRRELAAALGVDAGAVDHGPPAGGARAGLLAACAARGVAPTAALLRLAGLLAAALDHAEPALLVGETGGGKTTACELLAAARGADLVVINCHMHSEASDFLGALRPARRGSGALFEWVDGALVAAMKAGAFVLLDELNLADDAVLERLN</sequence>
<accession>F0YS31</accession>
<feature type="domain" description="ATPase dynein-related AAA" evidence="3">
    <location>
        <begin position="2"/>
        <end position="79"/>
    </location>
</feature>
<evidence type="ECO:0000259" key="4">
    <source>
        <dbReference type="Pfam" id="PF17867"/>
    </source>
</evidence>
<feature type="domain" description="Midasin AAA lid" evidence="4">
    <location>
        <begin position="91"/>
        <end position="191"/>
    </location>
</feature>
<dbReference type="Pfam" id="PF07728">
    <property type="entry name" value="AAA_5"/>
    <property type="match status" value="2"/>
</dbReference>
<dbReference type="Gene3D" id="3.40.50.300">
    <property type="entry name" value="P-loop containing nucleotide triphosphate hydrolases"/>
    <property type="match status" value="2"/>
</dbReference>
<dbReference type="EMBL" id="GL833831">
    <property type="protein sequence ID" value="EGB02078.1"/>
    <property type="molecule type" value="Genomic_DNA"/>
</dbReference>
<dbReference type="InterPro" id="IPR011704">
    <property type="entry name" value="ATPase_dyneun-rel_AAA"/>
</dbReference>
<keyword evidence="2" id="KW-0067">ATP-binding</keyword>
<dbReference type="RefSeq" id="XP_009043223.1">
    <property type="nucleotide sequence ID" value="XM_009044975.1"/>
</dbReference>
<dbReference type="Pfam" id="PF17867">
    <property type="entry name" value="AAA_lid_7"/>
    <property type="match status" value="1"/>
</dbReference>
<dbReference type="InParanoid" id="F0YS31"/>
<dbReference type="InterPro" id="IPR027417">
    <property type="entry name" value="P-loop_NTPase"/>
</dbReference>
<dbReference type="KEGG" id="aaf:AURANDRAFT_9458"/>
<dbReference type="InterPro" id="IPR040848">
    <property type="entry name" value="AAA_lid_7"/>
</dbReference>
<dbReference type="eggNOG" id="KOG1808">
    <property type="taxonomic scope" value="Eukaryota"/>
</dbReference>
<keyword evidence="6" id="KW-1185">Reference proteome</keyword>